<dbReference type="AlphaFoldDB" id="A0A3R9NU24"/>
<proteinExistence type="predicted"/>
<evidence type="ECO:0000259" key="1">
    <source>
        <dbReference type="Pfam" id="PF00561"/>
    </source>
</evidence>
<dbReference type="EMBL" id="RSDW01000001">
    <property type="protein sequence ID" value="RSL14585.1"/>
    <property type="molecule type" value="Genomic_DNA"/>
</dbReference>
<protein>
    <submittedName>
        <fullName evidence="2">2-hydroxymuconate-semialdehyde hydrolase</fullName>
    </submittedName>
</protein>
<dbReference type="PANTHER" id="PTHR46438">
    <property type="entry name" value="ALPHA/BETA-HYDROLASES SUPERFAMILY PROTEIN"/>
    <property type="match status" value="1"/>
</dbReference>
<dbReference type="PRINTS" id="PR00111">
    <property type="entry name" value="ABHYDROLASE"/>
</dbReference>
<comment type="caution">
    <text evidence="2">The sequence shown here is derived from an EMBL/GenBank/DDBJ whole genome shotgun (WGS) entry which is preliminary data.</text>
</comment>
<organism evidence="2 3">
    <name type="scientific">Edaphobacter aggregans</name>
    <dbReference type="NCBI Taxonomy" id="570835"/>
    <lineage>
        <taxon>Bacteria</taxon>
        <taxon>Pseudomonadati</taxon>
        <taxon>Acidobacteriota</taxon>
        <taxon>Terriglobia</taxon>
        <taxon>Terriglobales</taxon>
        <taxon>Acidobacteriaceae</taxon>
        <taxon>Edaphobacter</taxon>
    </lineage>
</organism>
<dbReference type="Pfam" id="PF00561">
    <property type="entry name" value="Abhydrolase_1"/>
    <property type="match status" value="1"/>
</dbReference>
<sequence>MDGKKIHYQRAGRGRPLLLLHGLVGSARNWRLNISFLASHATVYAVDHFNMGESERVPGLDASLAATADRVAACMDALGLAEADIAAHSHGGAVAMMLAARHPDRVRRLILFAPANPFCDLGRQLIRFYQTRFGVWFARQIPLAPRMLKATALSRMYGDPSRVEKGALEGYTAGLRVPGTIDHVLQIVRRWSVDMGLLREALPVVAEKPTLLIWGDRDRAVGLSSARELQRILSRASLMVIPGAGHIAFEEMPDVCNRAMQDWISSPLPAEQGFSPAKTSAA</sequence>
<gene>
    <name evidence="2" type="ORF">EDE15_0037</name>
</gene>
<evidence type="ECO:0000313" key="3">
    <source>
        <dbReference type="Proteomes" id="UP000269669"/>
    </source>
</evidence>
<name>A0A3R9NU24_9BACT</name>
<dbReference type="GO" id="GO:0016787">
    <property type="term" value="F:hydrolase activity"/>
    <property type="evidence" value="ECO:0007669"/>
    <property type="project" value="UniProtKB-KW"/>
</dbReference>
<dbReference type="InterPro" id="IPR000073">
    <property type="entry name" value="AB_hydrolase_1"/>
</dbReference>
<evidence type="ECO:0000313" key="2">
    <source>
        <dbReference type="EMBL" id="RSL14585.1"/>
    </source>
</evidence>
<keyword evidence="2" id="KW-0378">Hydrolase</keyword>
<dbReference type="Gene3D" id="3.40.50.1820">
    <property type="entry name" value="alpha/beta hydrolase"/>
    <property type="match status" value="1"/>
</dbReference>
<dbReference type="PANTHER" id="PTHR46438:SF11">
    <property type="entry name" value="LIPASE-RELATED"/>
    <property type="match status" value="1"/>
</dbReference>
<accession>A0A3R9NU24</accession>
<feature type="domain" description="AB hydrolase-1" evidence="1">
    <location>
        <begin position="16"/>
        <end position="251"/>
    </location>
</feature>
<reference evidence="2 3" key="1">
    <citation type="submission" date="2018-12" db="EMBL/GenBank/DDBJ databases">
        <title>Sequencing of bacterial isolates from soil warming experiment in Harvard Forest, Massachusetts, USA.</title>
        <authorList>
            <person name="Deangelis K."/>
        </authorList>
    </citation>
    <scope>NUCLEOTIDE SEQUENCE [LARGE SCALE GENOMIC DNA]</scope>
    <source>
        <strain evidence="2 3">EB153</strain>
    </source>
</reference>
<dbReference type="InterPro" id="IPR029058">
    <property type="entry name" value="AB_hydrolase_fold"/>
</dbReference>
<keyword evidence="3" id="KW-1185">Reference proteome</keyword>
<dbReference type="SUPFAM" id="SSF53474">
    <property type="entry name" value="alpha/beta-Hydrolases"/>
    <property type="match status" value="1"/>
</dbReference>
<dbReference type="Proteomes" id="UP000269669">
    <property type="component" value="Unassembled WGS sequence"/>
</dbReference>